<dbReference type="FunFam" id="3.30.450.20:FF:000019">
    <property type="entry name" value="Aryl hydrocarbon receptor 1"/>
    <property type="match status" value="1"/>
</dbReference>
<feature type="domain" description="BHLH" evidence="9">
    <location>
        <begin position="33"/>
        <end position="86"/>
    </location>
</feature>
<dbReference type="KEGG" id="ipu:108267339"/>
<dbReference type="AlphaFoldDB" id="A0A2D0R9U8"/>
<evidence type="ECO:0000256" key="6">
    <source>
        <dbReference type="ARBA" id="ARBA00023242"/>
    </source>
</evidence>
<comment type="subcellular location">
    <subcellularLocation>
        <location evidence="1">Nucleus</location>
    </subcellularLocation>
</comment>
<dbReference type="OrthoDB" id="6099906at2759"/>
<dbReference type="CTD" id="246224"/>
<keyword evidence="3" id="KW-0805">Transcription regulation</keyword>
<feature type="region of interest" description="Disordered" evidence="7">
    <location>
        <begin position="597"/>
        <end position="619"/>
    </location>
</feature>
<dbReference type="SUPFAM" id="SSF55785">
    <property type="entry name" value="PYP-like sensor domain (PAS domain)"/>
    <property type="match status" value="2"/>
</dbReference>
<proteinExistence type="predicted"/>
<feature type="compositionally biased region" description="Polar residues" evidence="7">
    <location>
        <begin position="426"/>
        <end position="445"/>
    </location>
</feature>
<dbReference type="SMART" id="SM00353">
    <property type="entry name" value="HLH"/>
    <property type="match status" value="1"/>
</dbReference>
<dbReference type="GO" id="GO:0046983">
    <property type="term" value="F:protein dimerization activity"/>
    <property type="evidence" value="ECO:0007669"/>
    <property type="project" value="InterPro"/>
</dbReference>
<dbReference type="Pfam" id="PF00989">
    <property type="entry name" value="PAS"/>
    <property type="match status" value="1"/>
</dbReference>
<dbReference type="GO" id="GO:0003677">
    <property type="term" value="F:DNA binding"/>
    <property type="evidence" value="ECO:0007669"/>
    <property type="project" value="UniProtKB-KW"/>
</dbReference>
<dbReference type="InterPro" id="IPR035965">
    <property type="entry name" value="PAS-like_dom_sf"/>
</dbReference>
<dbReference type="Pfam" id="PF14598">
    <property type="entry name" value="PAS_11"/>
    <property type="match status" value="1"/>
</dbReference>
<keyword evidence="5" id="KW-0804">Transcription</keyword>
<reference evidence="11" key="2">
    <citation type="submission" date="2025-08" db="UniProtKB">
        <authorList>
            <consortium name="RefSeq"/>
        </authorList>
    </citation>
    <scope>IDENTIFICATION</scope>
    <source>
        <tissue evidence="11">Blood</tissue>
    </source>
</reference>
<keyword evidence="4" id="KW-0238">DNA-binding</keyword>
<feature type="compositionally biased region" description="Low complexity" evidence="7">
    <location>
        <begin position="610"/>
        <end position="619"/>
    </location>
</feature>
<evidence type="ECO:0000256" key="2">
    <source>
        <dbReference type="ARBA" id="ARBA00022737"/>
    </source>
</evidence>
<evidence type="ECO:0000259" key="9">
    <source>
        <dbReference type="PROSITE" id="PS50888"/>
    </source>
</evidence>
<dbReference type="InterPro" id="IPR011598">
    <property type="entry name" value="bHLH_dom"/>
</dbReference>
<accession>A0A2D0R9U8</accession>
<dbReference type="SMART" id="SM00086">
    <property type="entry name" value="PAC"/>
    <property type="match status" value="1"/>
</dbReference>
<feature type="domain" description="PAS" evidence="8">
    <location>
        <begin position="119"/>
        <end position="182"/>
    </location>
</feature>
<feature type="region of interest" description="Disordered" evidence="7">
    <location>
        <begin position="426"/>
        <end position="446"/>
    </location>
</feature>
<dbReference type="Gene3D" id="4.10.280.10">
    <property type="entry name" value="Helix-loop-helix DNA-binding domain"/>
    <property type="match status" value="1"/>
</dbReference>
<reference evidence="10" key="1">
    <citation type="journal article" date="2016" name="Nat. Commun.">
        <title>The channel catfish genome sequence provides insights into the evolution of scale formation in teleosts.</title>
        <authorList>
            <person name="Liu Z."/>
            <person name="Liu S."/>
            <person name="Yao J."/>
            <person name="Bao L."/>
            <person name="Zhang J."/>
            <person name="Li Y."/>
            <person name="Jiang C."/>
            <person name="Sun L."/>
            <person name="Wang R."/>
            <person name="Zhang Y."/>
            <person name="Zhou T."/>
            <person name="Zeng Q."/>
            <person name="Fu Q."/>
            <person name="Gao S."/>
            <person name="Li N."/>
            <person name="Koren S."/>
            <person name="Jiang Y."/>
            <person name="Zimin A."/>
            <person name="Xu P."/>
            <person name="Phillippy A.M."/>
            <person name="Geng X."/>
            <person name="Song L."/>
            <person name="Sun F."/>
            <person name="Li C."/>
            <person name="Wang X."/>
            <person name="Chen A."/>
            <person name="Jin Y."/>
            <person name="Yuan Z."/>
            <person name="Yang Y."/>
            <person name="Tan S."/>
            <person name="Peatman E."/>
            <person name="Lu J."/>
            <person name="Qin Z."/>
            <person name="Dunham R."/>
            <person name="Li Z."/>
            <person name="Sonstegard T."/>
            <person name="Feng J."/>
            <person name="Danzmann R.G."/>
            <person name="Schroeder S."/>
            <person name="Scheffler B."/>
            <person name="Duke M.V."/>
            <person name="Ballard L."/>
            <person name="Kucuktas H."/>
            <person name="Kaltenboeck L."/>
            <person name="Liu H."/>
            <person name="Armbruster J."/>
            <person name="Xie Y."/>
            <person name="Kirby M.L."/>
            <person name="Tian Y."/>
            <person name="Flanagan M.E."/>
            <person name="Mu W."/>
            <person name="Waldbieser G.C."/>
        </authorList>
    </citation>
    <scope>NUCLEOTIDE SEQUENCE [LARGE SCALE GENOMIC DNA]</scope>
    <source>
        <strain evidence="10">SDA103</strain>
    </source>
</reference>
<dbReference type="CDD" id="cd00130">
    <property type="entry name" value="PAS"/>
    <property type="match status" value="2"/>
</dbReference>
<dbReference type="GO" id="GO:0048513">
    <property type="term" value="P:animal organ development"/>
    <property type="evidence" value="ECO:0007669"/>
    <property type="project" value="UniProtKB-ARBA"/>
</dbReference>
<evidence type="ECO:0000313" key="11">
    <source>
        <dbReference type="RefSeq" id="XP_017326861.2"/>
    </source>
</evidence>
<evidence type="ECO:0000256" key="4">
    <source>
        <dbReference type="ARBA" id="ARBA00023125"/>
    </source>
</evidence>
<sequence>MSHSQDGQGNYLKRLRYQSLLATNLYLNVKESPVEPAKSNPSKRHRDRLNGELDRLASLLPFHQDIVAKLDKLTVLRLSVGCLRAKSHFNTVLKTSSSNQSANNGAKAHVQELPEGELLLQVINGFLLVVTCNGTVFYVSSTVQDYLGFHQSDIIHQSVYELIHTEDRAEFHRQLHWALNPSNSPDTGQLVEATQDAQLPHTYYNPEQLPPENSAFLERNFVCRLRCLLNNSSGFLAMNFQGRLKFLHGQNEKSPEGKPIPPQLALFALACPLQPPSILEIRAKNFFFRTKHKLDFTPTACDAKGKIVLGYTEAELCYRGSGYQFIHAADMLHCAENHMRMIKTGETGLTVFRLLTKQSAWVWVQANARLIYKNGRPDFIIASQRVLMDEEGEETLKKRSLMLPFSLTTGEAVLYDMNLSKSFSGTPSGQESIASVTPGDGNQQKLPGGLDPNSLLGSMMKQDESIYVCPLGSDDLMRARDPKEEEEELGGIFSSNWQKNILSLPETSLFKPDPAISSGGEESNCELTSFMGSLGITPEDLDLLQQEELFLNVELDGRYGFKDFTDDVLSYVQESLRKKVDFALPSSVQANPEERCVPSIAPQSHPPSQPSLSPWSQGQQLFLPSPLMSQSQQHHSSFLAKPSEPKMQPFILKQSHSQPQQSSSMQNHQGSLQAQSHLYKQPSLTPHGLQLNPQEQSPHPVNHKHVYQPEHSCFFNPEKEVYHRLKHTEVNGSGSVSLTEGSSINQQLPAVLQSGLQQPGSFYLESNHLHQGLPYMSQLNTVSMNCSQELPPSYIPTGHSHVSEYLEELLTCLDTVDQEKHGRSGEHQGGSHPLCAQSSLNHRMLQQPYMGQNGALGDLQGSLEEDGIGGLAAQPPQQNSCDSRPHPDLSMGYM</sequence>
<keyword evidence="2" id="KW-0677">Repeat</keyword>
<evidence type="ECO:0000259" key="8">
    <source>
        <dbReference type="PROSITE" id="PS50112"/>
    </source>
</evidence>
<protein>
    <submittedName>
        <fullName evidence="11">Aryl hydrocarbon receptor 1a isoform X1</fullName>
    </submittedName>
</protein>
<dbReference type="InterPro" id="IPR000014">
    <property type="entry name" value="PAS"/>
</dbReference>
<evidence type="ECO:0000256" key="1">
    <source>
        <dbReference type="ARBA" id="ARBA00004123"/>
    </source>
</evidence>
<feature type="compositionally biased region" description="Low complexity" evidence="7">
    <location>
        <begin position="654"/>
        <end position="666"/>
    </location>
</feature>
<evidence type="ECO:0000313" key="10">
    <source>
        <dbReference type="Proteomes" id="UP000221080"/>
    </source>
</evidence>
<dbReference type="SMART" id="SM00091">
    <property type="entry name" value="PAS"/>
    <property type="match status" value="2"/>
</dbReference>
<dbReference type="GO" id="GO:0005634">
    <property type="term" value="C:nucleus"/>
    <property type="evidence" value="ECO:0007669"/>
    <property type="project" value="UniProtKB-SubCell"/>
</dbReference>
<dbReference type="InterPro" id="IPR036638">
    <property type="entry name" value="HLH_DNA-bd_sf"/>
</dbReference>
<dbReference type="Proteomes" id="UP000221080">
    <property type="component" value="Chromosome 1"/>
</dbReference>
<dbReference type="GO" id="GO:0006805">
    <property type="term" value="P:xenobiotic metabolic process"/>
    <property type="evidence" value="ECO:0007669"/>
    <property type="project" value="InterPro"/>
</dbReference>
<dbReference type="InterPro" id="IPR013767">
    <property type="entry name" value="PAS_fold"/>
</dbReference>
<feature type="region of interest" description="Disordered" evidence="7">
    <location>
        <begin position="851"/>
        <end position="894"/>
    </location>
</feature>
<evidence type="ECO:0000256" key="3">
    <source>
        <dbReference type="ARBA" id="ARBA00023015"/>
    </source>
</evidence>
<dbReference type="Gene3D" id="3.30.450.20">
    <property type="entry name" value="PAS domain"/>
    <property type="match status" value="2"/>
</dbReference>
<dbReference type="PROSITE" id="PS50888">
    <property type="entry name" value="BHLH"/>
    <property type="match status" value="1"/>
</dbReference>
<keyword evidence="10" id="KW-1185">Reference proteome</keyword>
<dbReference type="SUPFAM" id="SSF47459">
    <property type="entry name" value="HLH, helix-loop-helix DNA-binding domain"/>
    <property type="match status" value="1"/>
</dbReference>
<dbReference type="RefSeq" id="XP_017326861.2">
    <property type="nucleotide sequence ID" value="XM_017471372.3"/>
</dbReference>
<keyword evidence="6" id="KW-0539">Nucleus</keyword>
<keyword evidence="11" id="KW-0675">Receptor</keyword>
<dbReference type="PROSITE" id="PS50112">
    <property type="entry name" value="PAS"/>
    <property type="match status" value="1"/>
</dbReference>
<dbReference type="GO" id="GO:0006355">
    <property type="term" value="P:regulation of DNA-templated transcription"/>
    <property type="evidence" value="ECO:0007669"/>
    <property type="project" value="InterPro"/>
</dbReference>
<dbReference type="PANTHER" id="PTHR10649:SF9">
    <property type="entry name" value="ARYL HYDROCARBON RECEPTOR"/>
    <property type="match status" value="1"/>
</dbReference>
<evidence type="ECO:0000256" key="7">
    <source>
        <dbReference type="SAM" id="MobiDB-lite"/>
    </source>
</evidence>
<organism evidence="10 11">
    <name type="scientific">Ictalurus punctatus</name>
    <name type="common">Channel catfish</name>
    <name type="synonym">Silurus punctatus</name>
    <dbReference type="NCBI Taxonomy" id="7998"/>
    <lineage>
        <taxon>Eukaryota</taxon>
        <taxon>Metazoa</taxon>
        <taxon>Chordata</taxon>
        <taxon>Craniata</taxon>
        <taxon>Vertebrata</taxon>
        <taxon>Euteleostomi</taxon>
        <taxon>Actinopterygii</taxon>
        <taxon>Neopterygii</taxon>
        <taxon>Teleostei</taxon>
        <taxon>Ostariophysi</taxon>
        <taxon>Siluriformes</taxon>
        <taxon>Ictaluridae</taxon>
        <taxon>Ictalurus</taxon>
    </lineage>
</organism>
<feature type="region of interest" description="Disordered" evidence="7">
    <location>
        <begin position="653"/>
        <end position="673"/>
    </location>
</feature>
<dbReference type="PANTHER" id="PTHR10649">
    <property type="entry name" value="ARYL HYDROCARBON RECEPTOR"/>
    <property type="match status" value="1"/>
</dbReference>
<name>A0A2D0R9U8_ICTPU</name>
<dbReference type="GeneID" id="108267339"/>
<dbReference type="FunFam" id="3.30.450.20:FF:000035">
    <property type="entry name" value="Aryl hydrocarbon receptor"/>
    <property type="match status" value="1"/>
</dbReference>
<dbReference type="InterPro" id="IPR039091">
    <property type="entry name" value="AHR/AHRR"/>
</dbReference>
<dbReference type="CDD" id="cd19696">
    <property type="entry name" value="bHLH-PAS_AhR_like"/>
    <property type="match status" value="1"/>
</dbReference>
<gene>
    <name evidence="11" type="primary">ahr1a</name>
</gene>
<dbReference type="InterPro" id="IPR001610">
    <property type="entry name" value="PAC"/>
</dbReference>
<evidence type="ECO:0000256" key="5">
    <source>
        <dbReference type="ARBA" id="ARBA00023163"/>
    </source>
</evidence>